<evidence type="ECO:0000256" key="3">
    <source>
        <dbReference type="ARBA" id="ARBA00022980"/>
    </source>
</evidence>
<keyword evidence="5" id="KW-0687">Ribonucleoprotein</keyword>
<keyword evidence="3" id="KW-0689">Ribosomal protein</keyword>
<feature type="region of interest" description="Disordered" evidence="8">
    <location>
        <begin position="50"/>
        <end position="78"/>
    </location>
</feature>
<comment type="caution">
    <text evidence="9">The sequence shown here is derived from an EMBL/GenBank/DDBJ whole genome shotgun (WGS) entry which is preliminary data.</text>
</comment>
<dbReference type="PANTHER" id="PTHR37799">
    <property type="entry name" value="37S RIBOSOMAL PROTEIN S25, MITOCHONDRIAL"/>
    <property type="match status" value="1"/>
</dbReference>
<protein>
    <recommendedName>
        <fullName evidence="6">Small ribosomal subunit protein mS23</fullName>
    </recommendedName>
    <alternativeName>
        <fullName evidence="7">37S ribosomal protein S25, mitochondrial</fullName>
    </alternativeName>
</protein>
<organism evidence="9 10">
    <name type="scientific">Purpureocillium lilacinum</name>
    <name type="common">Paecilomyces lilacinus</name>
    <dbReference type="NCBI Taxonomy" id="33203"/>
    <lineage>
        <taxon>Eukaryota</taxon>
        <taxon>Fungi</taxon>
        <taxon>Dikarya</taxon>
        <taxon>Ascomycota</taxon>
        <taxon>Pezizomycotina</taxon>
        <taxon>Sordariomycetes</taxon>
        <taxon>Hypocreomycetidae</taxon>
        <taxon>Hypocreales</taxon>
        <taxon>Ophiocordycipitaceae</taxon>
        <taxon>Purpureocillium</taxon>
    </lineage>
</organism>
<evidence type="ECO:0000313" key="10">
    <source>
        <dbReference type="Proteomes" id="UP000245956"/>
    </source>
</evidence>
<evidence type="ECO:0000256" key="7">
    <source>
        <dbReference type="ARBA" id="ARBA00035421"/>
    </source>
</evidence>
<reference evidence="9 10" key="1">
    <citation type="journal article" date="2016" name="Front. Microbiol.">
        <title>Genome and transcriptome sequences reveal the specific parasitism of the nematophagous Purpureocillium lilacinum 36-1.</title>
        <authorList>
            <person name="Xie J."/>
            <person name="Li S."/>
            <person name="Mo C."/>
            <person name="Xiao X."/>
            <person name="Peng D."/>
            <person name="Wang G."/>
            <person name="Xiao Y."/>
        </authorList>
    </citation>
    <scope>NUCLEOTIDE SEQUENCE [LARGE SCALE GENOMIC DNA]</scope>
    <source>
        <strain evidence="9 10">36-1</strain>
    </source>
</reference>
<evidence type="ECO:0000256" key="5">
    <source>
        <dbReference type="ARBA" id="ARBA00023274"/>
    </source>
</evidence>
<comment type="subcellular location">
    <subcellularLocation>
        <location evidence="1">Mitochondrion</location>
    </subcellularLocation>
</comment>
<dbReference type="EMBL" id="LCWV01000004">
    <property type="protein sequence ID" value="PWI73511.1"/>
    <property type="molecule type" value="Genomic_DNA"/>
</dbReference>
<dbReference type="PANTHER" id="PTHR37799:SF1">
    <property type="entry name" value="SMALL RIBOSOMAL SUBUNIT PROTEIN MS23"/>
    <property type="match status" value="1"/>
</dbReference>
<dbReference type="GO" id="GO:0005763">
    <property type="term" value="C:mitochondrial small ribosomal subunit"/>
    <property type="evidence" value="ECO:0007669"/>
    <property type="project" value="InterPro"/>
</dbReference>
<evidence type="ECO:0000313" key="9">
    <source>
        <dbReference type="EMBL" id="PWI73511.1"/>
    </source>
</evidence>
<sequence>MADYSLYLGSELLSTAAGYATRMVPPGLSAIRFAGAPKISQRLAAHAIATHHQQSRPAHKHHIARRQLRPKRPTAARARVRRPVPKHLGPTAVPATTTAAAAAMGGRQIRPAGVFKAVAQELNHQVLPGHSVAQPPWFQVMNSVPPAETLVRNVTPRHRVPNPKSTRPKKLYRPQGIAYLEDALRTGFYKDHPWELARPRVVLELDGKDHQHCDWSKGLRQPGVPLSGECVVQRQLWLMQNEKMSKRRAYDAARHEFYRLRQAEEIEKRVAIEEARHVGAYFGKSRLDVGMQLEDQEFENWKIWAGKETANREARQNSEIETFGLEDDAETAVDAAAPAEGQPVPATTA</sequence>
<evidence type="ECO:0000256" key="1">
    <source>
        <dbReference type="ARBA" id="ARBA00004173"/>
    </source>
</evidence>
<dbReference type="Proteomes" id="UP000245956">
    <property type="component" value="Unassembled WGS sequence"/>
</dbReference>
<gene>
    <name evidence="9" type="ORF">PCL_08787</name>
</gene>
<accession>A0A2U3EG78</accession>
<name>A0A2U3EG78_PURLI</name>
<feature type="region of interest" description="Disordered" evidence="8">
    <location>
        <begin position="323"/>
        <end position="349"/>
    </location>
</feature>
<feature type="compositionally biased region" description="Basic residues" evidence="8">
    <location>
        <begin position="53"/>
        <end position="78"/>
    </location>
</feature>
<dbReference type="AlphaFoldDB" id="A0A2U3EG78"/>
<proteinExistence type="inferred from homology"/>
<evidence type="ECO:0000256" key="8">
    <source>
        <dbReference type="SAM" id="MobiDB-lite"/>
    </source>
</evidence>
<dbReference type="Pfam" id="PF13741">
    <property type="entry name" value="MRP-S25"/>
    <property type="match status" value="1"/>
</dbReference>
<evidence type="ECO:0000256" key="4">
    <source>
        <dbReference type="ARBA" id="ARBA00023128"/>
    </source>
</evidence>
<dbReference type="GO" id="GO:0003735">
    <property type="term" value="F:structural constituent of ribosome"/>
    <property type="evidence" value="ECO:0007669"/>
    <property type="project" value="InterPro"/>
</dbReference>
<dbReference type="InterPro" id="IPR016939">
    <property type="entry name" value="Ribosomal_mS23_fun"/>
</dbReference>
<evidence type="ECO:0000256" key="2">
    <source>
        <dbReference type="ARBA" id="ARBA00009864"/>
    </source>
</evidence>
<comment type="similarity">
    <text evidence="2">Belongs to the mitochondrion-specific ribosomal protein mS23 family.</text>
</comment>
<evidence type="ECO:0000256" key="6">
    <source>
        <dbReference type="ARBA" id="ARBA00035137"/>
    </source>
</evidence>
<keyword evidence="4" id="KW-0496">Mitochondrion</keyword>